<feature type="region of interest" description="Disordered" evidence="1">
    <location>
        <begin position="27"/>
        <end position="50"/>
    </location>
</feature>
<dbReference type="InterPro" id="IPR055959">
    <property type="entry name" value="DUF7537"/>
</dbReference>
<name>A0A8U0IM61_9EURY</name>
<feature type="compositionally biased region" description="Low complexity" evidence="1">
    <location>
        <begin position="28"/>
        <end position="50"/>
    </location>
</feature>
<dbReference type="EMBL" id="CP096658">
    <property type="protein sequence ID" value="UPW01735.1"/>
    <property type="molecule type" value="Genomic_DNA"/>
</dbReference>
<evidence type="ECO:0000313" key="2">
    <source>
        <dbReference type="EMBL" id="UPW01735.1"/>
    </source>
</evidence>
<dbReference type="RefSeq" id="WP_248656125.1">
    <property type="nucleotide sequence ID" value="NZ_CP096658.1"/>
</dbReference>
<dbReference type="Proteomes" id="UP000830434">
    <property type="component" value="Chromosome"/>
</dbReference>
<feature type="compositionally biased region" description="Low complexity" evidence="1">
    <location>
        <begin position="291"/>
        <end position="307"/>
    </location>
</feature>
<reference evidence="2" key="1">
    <citation type="submission" date="2022-04" db="EMBL/GenBank/DDBJ databases">
        <title>Diverse halophilic archaea isolated from saline environments.</title>
        <authorList>
            <person name="Cui H.-L."/>
        </authorList>
    </citation>
    <scope>NUCLEOTIDE SEQUENCE</scope>
    <source>
        <strain evidence="2">XZYJT40</strain>
    </source>
</reference>
<gene>
    <name evidence="2" type="ORF">M0R88_06435</name>
</gene>
<keyword evidence="3" id="KW-1185">Reference proteome</keyword>
<dbReference type="KEGG" id="haxz:M0R88_06435"/>
<evidence type="ECO:0000313" key="3">
    <source>
        <dbReference type="Proteomes" id="UP000830434"/>
    </source>
</evidence>
<dbReference type="AlphaFoldDB" id="A0A8U0IM61"/>
<proteinExistence type="predicted"/>
<feature type="region of interest" description="Disordered" evidence="1">
    <location>
        <begin position="281"/>
        <end position="307"/>
    </location>
</feature>
<accession>A0A8U0IM61</accession>
<dbReference type="SUPFAM" id="SSF89392">
    <property type="entry name" value="Prokaryotic lipoproteins and lipoprotein localization factors"/>
    <property type="match status" value="1"/>
</dbReference>
<organism evidence="2 3">
    <name type="scientific">Halorussus gelatinilyticus</name>
    <dbReference type="NCBI Taxonomy" id="2937524"/>
    <lineage>
        <taxon>Archaea</taxon>
        <taxon>Methanobacteriati</taxon>
        <taxon>Methanobacteriota</taxon>
        <taxon>Stenosarchaea group</taxon>
        <taxon>Halobacteria</taxon>
        <taxon>Halobacteriales</taxon>
        <taxon>Haladaptataceae</taxon>
        <taxon>Halorussus</taxon>
    </lineage>
</organism>
<dbReference type="PROSITE" id="PS51257">
    <property type="entry name" value="PROKAR_LIPOPROTEIN"/>
    <property type="match status" value="1"/>
</dbReference>
<protein>
    <submittedName>
        <fullName evidence="2">Uncharacterized protein</fullName>
    </submittedName>
</protein>
<sequence length="307" mass="33234">MSNPQRTLIAVLFAALVVLAGCSGGGTDPATSTATTTTHTEADATTTDDPATAQSVNATAVKLSAVAAMADVETYRIDAHIATLVSSNNVERRTVTDSTGTVDRAERELRINRTARVAGQSSSVSTYVVNRTLYQRSPQFTRAFSSKWISRNFSDNFSQRWSALDTLTRQRELLNISDVEFVGRKTVNGTQTYVLRATPDPERYANLSANVTNRRVGEVRNVSVTYWLSTDTYLPVRSNTTINSTVSVRGRQMDLHQEATLRFSGYGDDVSIRLPPAAETAVSLGDRSNETTTTGADDQSTTTGATA</sequence>
<dbReference type="Gene3D" id="2.50.20.20">
    <property type="match status" value="1"/>
</dbReference>
<dbReference type="Pfam" id="PF24381">
    <property type="entry name" value="DUF7537"/>
    <property type="match status" value="1"/>
</dbReference>
<dbReference type="InterPro" id="IPR029046">
    <property type="entry name" value="LolA/LolB/LppX"/>
</dbReference>
<dbReference type="GeneID" id="72189476"/>
<evidence type="ECO:0000256" key="1">
    <source>
        <dbReference type="SAM" id="MobiDB-lite"/>
    </source>
</evidence>